<reference evidence="4 5" key="1">
    <citation type="submission" date="2016-05" db="EMBL/GenBank/DDBJ databases">
        <title>Comparative analysis of secretome profiles of manganese(II)-oxidizing ascomycete fungi.</title>
        <authorList>
            <consortium name="DOE Joint Genome Institute"/>
            <person name="Zeiner C.A."/>
            <person name="Purvine S.O."/>
            <person name="Zink E.M."/>
            <person name="Wu S."/>
            <person name="Pasa-Tolic L."/>
            <person name="Chaput D.L."/>
            <person name="Haridas S."/>
            <person name="Grigoriev I.V."/>
            <person name="Santelli C.M."/>
            <person name="Hansel C.M."/>
        </authorList>
    </citation>
    <scope>NUCLEOTIDE SEQUENCE [LARGE SCALE GENOMIC DNA]</scope>
    <source>
        <strain evidence="4 5">AP3s5-JAC2a</strain>
    </source>
</reference>
<evidence type="ECO:0000313" key="5">
    <source>
        <dbReference type="Proteomes" id="UP000077069"/>
    </source>
</evidence>
<dbReference type="PROSITE" id="PS51767">
    <property type="entry name" value="PEPTIDASE_A1"/>
    <property type="match status" value="1"/>
</dbReference>
<dbReference type="GO" id="GO:0004190">
    <property type="term" value="F:aspartic-type endopeptidase activity"/>
    <property type="evidence" value="ECO:0007669"/>
    <property type="project" value="InterPro"/>
</dbReference>
<evidence type="ECO:0000256" key="2">
    <source>
        <dbReference type="SAM" id="Phobius"/>
    </source>
</evidence>
<dbReference type="InterPro" id="IPR001461">
    <property type="entry name" value="Aspartic_peptidase_A1"/>
</dbReference>
<dbReference type="STRING" id="1460663.A0A177CGL0"/>
<keyword evidence="2" id="KW-0812">Transmembrane</keyword>
<dbReference type="GeneID" id="28767662"/>
<dbReference type="SUPFAM" id="SSF50630">
    <property type="entry name" value="Acid proteases"/>
    <property type="match status" value="1"/>
</dbReference>
<dbReference type="InterPro" id="IPR021109">
    <property type="entry name" value="Peptidase_aspartic_dom_sf"/>
</dbReference>
<keyword evidence="2" id="KW-1133">Transmembrane helix</keyword>
<accession>A0A177CGL0</accession>
<evidence type="ECO:0000259" key="3">
    <source>
        <dbReference type="PROSITE" id="PS51767"/>
    </source>
</evidence>
<dbReference type="PRINTS" id="PR00792">
    <property type="entry name" value="PEPSIN"/>
</dbReference>
<keyword evidence="5" id="KW-1185">Reference proteome</keyword>
<feature type="domain" description="Peptidase A1" evidence="3">
    <location>
        <begin position="21"/>
        <end position="369"/>
    </location>
</feature>
<sequence>MVAPLIVTVSNTWLGNDGSWSTFNIDVGTPPQSFRVLPSFQVQNVWLPIADECIKISADAEKCGVSRGAQPFAQRTSAGFHTNVSSTWEAIGLYELGLERDRGISGNGMSGFDTFRVSNTTLDRFPVTAYASPGFWLGQLGLSTVPLNFSETINSASLLVNLKDKGVIPSLTYGYQAGASYRETRVPGSLVLGGYDKSRATTPLTININADLSQALTVGLQDILVTNSFNGTLSMITTEPILAPLDSSITELWLPRSVCDRFEDAFGLEYDTNSGRYALSDATRNQLRQQKPTLTFTIGTNTLTGGNTTIIQFPYAAFDLQASFPIFANTTNYFPIRRADNESQYAIGRVFMQEAYIGVDYEQGIFNVSAARWNETDPNIVPLPAGDVQPSEVPRAGADGKSHLAGGAITGIVVGSIVAVAILVGLSWFVYKHKQRRSYGAYGGALVATSEEKTYPRELQDTDTEEVAGGEVFELPAKHGHSQLHEVERIAELDRHEIIQELASNRDG</sequence>
<evidence type="ECO:0000256" key="1">
    <source>
        <dbReference type="ARBA" id="ARBA00007447"/>
    </source>
</evidence>
<keyword evidence="4" id="KW-0378">Hydrolase</keyword>
<dbReference type="OrthoDB" id="4074350at2759"/>
<evidence type="ECO:0000313" key="4">
    <source>
        <dbReference type="EMBL" id="OAG06092.1"/>
    </source>
</evidence>
<comment type="similarity">
    <text evidence="1">Belongs to the peptidase A1 family.</text>
</comment>
<gene>
    <name evidence="4" type="ORF">CC84DRAFT_1245030</name>
</gene>
<dbReference type="GO" id="GO:0000324">
    <property type="term" value="C:fungal-type vacuole"/>
    <property type="evidence" value="ECO:0007669"/>
    <property type="project" value="TreeGrafter"/>
</dbReference>
<proteinExistence type="inferred from homology"/>
<dbReference type="RefSeq" id="XP_018036457.1">
    <property type="nucleotide sequence ID" value="XM_018184176.1"/>
</dbReference>
<dbReference type="Gene3D" id="2.40.70.10">
    <property type="entry name" value="Acid Proteases"/>
    <property type="match status" value="2"/>
</dbReference>
<feature type="transmembrane region" description="Helical" evidence="2">
    <location>
        <begin position="404"/>
        <end position="431"/>
    </location>
</feature>
<dbReference type="Pfam" id="PF00026">
    <property type="entry name" value="Asp"/>
    <property type="match status" value="1"/>
</dbReference>
<dbReference type="AlphaFoldDB" id="A0A177CGL0"/>
<dbReference type="CDD" id="cd05471">
    <property type="entry name" value="pepsin_like"/>
    <property type="match status" value="1"/>
</dbReference>
<keyword evidence="4" id="KW-0645">Protease</keyword>
<dbReference type="InterPro" id="IPR033121">
    <property type="entry name" value="PEPTIDASE_A1"/>
</dbReference>
<dbReference type="InParanoid" id="A0A177CGL0"/>
<dbReference type="InterPro" id="IPR034164">
    <property type="entry name" value="Pepsin-like_dom"/>
</dbReference>
<name>A0A177CGL0_9PLEO</name>
<dbReference type="GO" id="GO:0006508">
    <property type="term" value="P:proteolysis"/>
    <property type="evidence" value="ECO:0007669"/>
    <property type="project" value="UniProtKB-KW"/>
</dbReference>
<dbReference type="EMBL" id="KV441552">
    <property type="protein sequence ID" value="OAG06092.1"/>
    <property type="molecule type" value="Genomic_DNA"/>
</dbReference>
<dbReference type="Proteomes" id="UP000077069">
    <property type="component" value="Unassembled WGS sequence"/>
</dbReference>
<keyword evidence="2" id="KW-0472">Membrane</keyword>
<protein>
    <submittedName>
        <fullName evidence="4">Acid protease</fullName>
    </submittedName>
</protein>
<dbReference type="PANTHER" id="PTHR47966">
    <property type="entry name" value="BETA-SITE APP-CLEAVING ENZYME, ISOFORM A-RELATED"/>
    <property type="match status" value="1"/>
</dbReference>
<organism evidence="4 5">
    <name type="scientific">Paraphaeosphaeria sporulosa</name>
    <dbReference type="NCBI Taxonomy" id="1460663"/>
    <lineage>
        <taxon>Eukaryota</taxon>
        <taxon>Fungi</taxon>
        <taxon>Dikarya</taxon>
        <taxon>Ascomycota</taxon>
        <taxon>Pezizomycotina</taxon>
        <taxon>Dothideomycetes</taxon>
        <taxon>Pleosporomycetidae</taxon>
        <taxon>Pleosporales</taxon>
        <taxon>Massarineae</taxon>
        <taxon>Didymosphaeriaceae</taxon>
        <taxon>Paraphaeosphaeria</taxon>
    </lineage>
</organism>
<dbReference type="PANTHER" id="PTHR47966:SF51">
    <property type="entry name" value="BETA-SITE APP-CLEAVING ENZYME, ISOFORM A-RELATED"/>
    <property type="match status" value="1"/>
</dbReference>